<gene>
    <name evidence="1" type="ORF">ERS852429_01566</name>
</gene>
<evidence type="ECO:0000313" key="1">
    <source>
        <dbReference type="EMBL" id="CUN01017.1"/>
    </source>
</evidence>
<protein>
    <submittedName>
        <fullName evidence="1">Uncharacterized protein</fullName>
    </submittedName>
</protein>
<dbReference type="Proteomes" id="UP000095591">
    <property type="component" value="Unassembled WGS sequence"/>
</dbReference>
<accession>A0A173TG70</accession>
<proteinExistence type="predicted"/>
<sequence>MKKPRCKYTELLLFVNGLSAKLCFVTCNKI</sequence>
<dbReference type="AlphaFoldDB" id="A0A173TG70"/>
<organism evidence="1 2">
    <name type="scientific">Parabacteroides distasonis</name>
    <dbReference type="NCBI Taxonomy" id="823"/>
    <lineage>
        <taxon>Bacteria</taxon>
        <taxon>Pseudomonadati</taxon>
        <taxon>Bacteroidota</taxon>
        <taxon>Bacteroidia</taxon>
        <taxon>Bacteroidales</taxon>
        <taxon>Tannerellaceae</taxon>
        <taxon>Parabacteroides</taxon>
    </lineage>
</organism>
<evidence type="ECO:0000313" key="2">
    <source>
        <dbReference type="Proteomes" id="UP000095591"/>
    </source>
</evidence>
<name>A0A173TG70_PARDI</name>
<dbReference type="EMBL" id="CYXP01000002">
    <property type="protein sequence ID" value="CUN01017.1"/>
    <property type="molecule type" value="Genomic_DNA"/>
</dbReference>
<reference evidence="1 2" key="1">
    <citation type="submission" date="2015-09" db="EMBL/GenBank/DDBJ databases">
        <authorList>
            <consortium name="Pathogen Informatics"/>
        </authorList>
    </citation>
    <scope>NUCLEOTIDE SEQUENCE [LARGE SCALE GENOMIC DNA]</scope>
    <source>
        <strain evidence="1 2">2789STDY5608872</strain>
    </source>
</reference>